<dbReference type="AlphaFoldDB" id="C6HY32"/>
<dbReference type="GO" id="GO:0000271">
    <property type="term" value="P:polysaccharide biosynthetic process"/>
    <property type="evidence" value="ECO:0007669"/>
    <property type="project" value="TreeGrafter"/>
</dbReference>
<feature type="binding site" evidence="6">
    <location>
        <position position="141"/>
    </location>
    <ligand>
        <name>substrate</name>
    </ligand>
</feature>
<evidence type="ECO:0000256" key="4">
    <source>
        <dbReference type="ARBA" id="ARBA00019595"/>
    </source>
</evidence>
<dbReference type="InterPro" id="IPR011051">
    <property type="entry name" value="RmlC_Cupin_sf"/>
</dbReference>
<evidence type="ECO:0000256" key="2">
    <source>
        <dbReference type="ARBA" id="ARBA00001997"/>
    </source>
</evidence>
<sequence>MEVKETPLPGVLLLVPKVHGDSRGFFLESFHAKTFSRLGLPQLFVQDNHSRSVRGVTRGLHYQKRHGQGKLVRVVRGSVFDVAVDLRPDSPTFSRWFGTTLSEENHAMLYIPEGFAHGFQVTSESADFLYKCTDFYDPQDEGGILWNDPEVGVVWPIAEAALSKKDAALPLLSAVSREDLPRVV</sequence>
<dbReference type="Proteomes" id="UP000009374">
    <property type="component" value="Unassembled WGS sequence"/>
</dbReference>
<feature type="binding site" evidence="6">
    <location>
        <position position="58"/>
    </location>
    <ligand>
        <name>substrate</name>
    </ligand>
</feature>
<dbReference type="Pfam" id="PF00908">
    <property type="entry name" value="dTDP_sugar_isom"/>
    <property type="match status" value="1"/>
</dbReference>
<evidence type="ECO:0000313" key="10">
    <source>
        <dbReference type="Proteomes" id="UP000009374"/>
    </source>
</evidence>
<feature type="binding site" evidence="6">
    <location>
        <position position="70"/>
    </location>
    <ligand>
        <name>substrate</name>
    </ligand>
</feature>
<comment type="function">
    <text evidence="2 8">Catalyzes the epimerization of the C3' and C5'positions of dTDP-6-deoxy-D-xylo-4-hexulose, forming dTDP-6-deoxy-L-lyxo-4-hexulose.</text>
</comment>
<evidence type="ECO:0000256" key="5">
    <source>
        <dbReference type="PIRSR" id="PIRSR600888-1"/>
    </source>
</evidence>
<feature type="binding site" evidence="6">
    <location>
        <position position="117"/>
    </location>
    <ligand>
        <name>substrate</name>
    </ligand>
</feature>
<gene>
    <name evidence="9" type="ORF">UBAL3_94170083</name>
</gene>
<name>C6HY32_9BACT</name>
<dbReference type="EMBL" id="GG693877">
    <property type="protein sequence ID" value="EES52477.1"/>
    <property type="molecule type" value="Genomic_DNA"/>
</dbReference>
<evidence type="ECO:0000256" key="7">
    <source>
        <dbReference type="PIRSR" id="PIRSR600888-3"/>
    </source>
</evidence>
<feature type="binding site" evidence="6">
    <location>
        <position position="28"/>
    </location>
    <ligand>
        <name>substrate</name>
    </ligand>
</feature>
<feature type="active site" description="Proton donor" evidence="5">
    <location>
        <position position="130"/>
    </location>
</feature>
<feature type="site" description="Participates in a stacking interaction with the thymidine ring of dTDP-4-oxo-6-deoxyglucose" evidence="7">
    <location>
        <position position="136"/>
    </location>
</feature>
<keyword evidence="10" id="KW-1185">Reference proteome</keyword>
<accession>C6HY32</accession>
<feature type="binding site" evidence="6">
    <location>
        <begin position="46"/>
        <end position="48"/>
    </location>
    <ligand>
        <name>substrate</name>
    </ligand>
</feature>
<evidence type="ECO:0000256" key="8">
    <source>
        <dbReference type="RuleBase" id="RU364069"/>
    </source>
</evidence>
<comment type="catalytic activity">
    <reaction evidence="1 8">
        <text>dTDP-4-dehydro-6-deoxy-alpha-D-glucose = dTDP-4-dehydro-beta-L-rhamnose</text>
        <dbReference type="Rhea" id="RHEA:16969"/>
        <dbReference type="ChEBI" id="CHEBI:57649"/>
        <dbReference type="ChEBI" id="CHEBI:62830"/>
        <dbReference type="EC" id="5.1.3.13"/>
    </reaction>
</comment>
<protein>
    <recommendedName>
        <fullName evidence="4 8">dTDP-4-dehydrorhamnose 3,5-epimerase</fullName>
        <ecNumber evidence="3 8">5.1.3.13</ecNumber>
    </recommendedName>
    <alternativeName>
        <fullName evidence="8">Thymidine diphospho-4-keto-rhamnose 3,5-epimerase</fullName>
    </alternativeName>
</protein>
<comment type="subunit">
    <text evidence="8">Homodimer.</text>
</comment>
<evidence type="ECO:0000256" key="1">
    <source>
        <dbReference type="ARBA" id="ARBA00001298"/>
    </source>
</evidence>
<dbReference type="CDD" id="cd00438">
    <property type="entry name" value="cupin_RmlC"/>
    <property type="match status" value="1"/>
</dbReference>
<feature type="binding site" evidence="6">
    <location>
        <position position="164"/>
    </location>
    <ligand>
        <name>substrate</name>
    </ligand>
</feature>
<dbReference type="InterPro" id="IPR000888">
    <property type="entry name" value="RmlC-like"/>
</dbReference>
<reference evidence="9 10" key="1">
    <citation type="journal article" date="2009" name="Appl. Environ. Microbiol.">
        <title>Community genomic and proteomic analyses of chemoautotrophic iron-oxidizing "Leptospirillum rubarum" (Group II) and "Leptospirillum ferrodiazotrophum" (Group III) bacteria in acid mine drainage biofilms.</title>
        <authorList>
            <person name="Goltsman D.S."/>
            <person name="Denef V.J."/>
            <person name="Singer S.W."/>
            <person name="VerBerkmoes N.C."/>
            <person name="Lefsrud M."/>
            <person name="Mueller R.S."/>
            <person name="Dick G.J."/>
            <person name="Sun C.L."/>
            <person name="Wheeler K.E."/>
            <person name="Zemla A."/>
            <person name="Baker B.J."/>
            <person name="Hauser L."/>
            <person name="Land M."/>
            <person name="Shah M.B."/>
            <person name="Thelen M.P."/>
            <person name="Hettich R.L."/>
            <person name="Banfield J.F."/>
        </authorList>
    </citation>
    <scope>NUCLEOTIDE SEQUENCE [LARGE SCALE GENOMIC DNA]</scope>
</reference>
<keyword evidence="8" id="KW-0413">Isomerase</keyword>
<comment type="pathway">
    <text evidence="8">Carbohydrate biosynthesis; dTDP-L-rhamnose biosynthesis.</text>
</comment>
<dbReference type="EC" id="5.1.3.13" evidence="3 8"/>
<evidence type="ECO:0000313" key="9">
    <source>
        <dbReference type="EMBL" id="EES52477.1"/>
    </source>
</evidence>
<dbReference type="UniPathway" id="UPA00124"/>
<feature type="active site" description="Proton acceptor" evidence="5">
    <location>
        <position position="61"/>
    </location>
</feature>
<dbReference type="Gene3D" id="2.60.120.10">
    <property type="entry name" value="Jelly Rolls"/>
    <property type="match status" value="1"/>
</dbReference>
<dbReference type="PANTHER" id="PTHR21047:SF2">
    <property type="entry name" value="THYMIDINE DIPHOSPHO-4-KETO-RHAMNOSE 3,5-EPIMERASE"/>
    <property type="match status" value="1"/>
</dbReference>
<dbReference type="InterPro" id="IPR014710">
    <property type="entry name" value="RmlC-like_jellyroll"/>
</dbReference>
<evidence type="ECO:0000256" key="6">
    <source>
        <dbReference type="PIRSR" id="PIRSR600888-2"/>
    </source>
</evidence>
<proteinExistence type="inferred from homology"/>
<dbReference type="SUPFAM" id="SSF51182">
    <property type="entry name" value="RmlC-like cupins"/>
    <property type="match status" value="1"/>
</dbReference>
<dbReference type="GO" id="GO:0005829">
    <property type="term" value="C:cytosol"/>
    <property type="evidence" value="ECO:0007669"/>
    <property type="project" value="TreeGrafter"/>
</dbReference>
<feature type="binding site" evidence="6">
    <location>
        <position position="23"/>
    </location>
    <ligand>
        <name>substrate</name>
    </ligand>
</feature>
<dbReference type="GO" id="GO:0008830">
    <property type="term" value="F:dTDP-4-dehydrorhamnose 3,5-epimerase activity"/>
    <property type="evidence" value="ECO:0007669"/>
    <property type="project" value="UniProtKB-UniRule"/>
</dbReference>
<dbReference type="NCBIfam" id="TIGR01221">
    <property type="entry name" value="rmlC"/>
    <property type="match status" value="1"/>
</dbReference>
<dbReference type="PANTHER" id="PTHR21047">
    <property type="entry name" value="DTDP-6-DEOXY-D-GLUCOSE-3,5 EPIMERASE"/>
    <property type="match status" value="1"/>
</dbReference>
<organism evidence="9 10">
    <name type="scientific">Leptospirillum ferrodiazotrophum</name>
    <dbReference type="NCBI Taxonomy" id="412449"/>
    <lineage>
        <taxon>Bacteria</taxon>
        <taxon>Pseudomonadati</taxon>
        <taxon>Nitrospirota</taxon>
        <taxon>Nitrospiria</taxon>
        <taxon>Nitrospirales</taxon>
        <taxon>Nitrospiraceae</taxon>
        <taxon>Leptospirillum</taxon>
    </lineage>
</organism>
<comment type="similarity">
    <text evidence="8">Belongs to the dTDP-4-dehydrorhamnose 3,5-epimerase family.</text>
</comment>
<dbReference type="GO" id="GO:0019305">
    <property type="term" value="P:dTDP-rhamnose biosynthetic process"/>
    <property type="evidence" value="ECO:0007669"/>
    <property type="project" value="UniProtKB-UniRule"/>
</dbReference>
<evidence type="ECO:0000256" key="3">
    <source>
        <dbReference type="ARBA" id="ARBA00012098"/>
    </source>
</evidence>